<dbReference type="GeneID" id="18815724"/>
<dbReference type="RefSeq" id="XP_007323042.1">
    <property type="nucleotide sequence ID" value="XM_007322980.1"/>
</dbReference>
<dbReference type="AlphaFoldDB" id="F8P9G8"/>
<reference evidence="1" key="1">
    <citation type="submission" date="2011-04" db="EMBL/GenBank/DDBJ databases">
        <title>Evolution of plant cell wall degrading machinery underlies the functional diversity of forest fungi.</title>
        <authorList>
            <consortium name="US DOE Joint Genome Institute (JGI-PGF)"/>
            <person name="Eastwood D.C."/>
            <person name="Floudas D."/>
            <person name="Binder M."/>
            <person name="Majcherczyk A."/>
            <person name="Schneider P."/>
            <person name="Aerts A."/>
            <person name="Asiegbu F.O."/>
            <person name="Baker S.E."/>
            <person name="Barry K."/>
            <person name="Bendiksby M."/>
            <person name="Blumentritt M."/>
            <person name="Coutinho P.M."/>
            <person name="Cullen D."/>
            <person name="Cullen D."/>
            <person name="Gathman A."/>
            <person name="Goodell B."/>
            <person name="Henrissat B."/>
            <person name="Ihrmark K."/>
            <person name="Kauserud H."/>
            <person name="Kohler A."/>
            <person name="LaButti K."/>
            <person name="Lapidus A."/>
            <person name="Lavin J.L."/>
            <person name="Lee Y.-H."/>
            <person name="Lindquist E."/>
            <person name="Lilly W."/>
            <person name="Lucas S."/>
            <person name="Morin E."/>
            <person name="Murat C."/>
            <person name="Oguiza J.A."/>
            <person name="Park J."/>
            <person name="Pisabarro A.G."/>
            <person name="Riley R."/>
            <person name="Rosling A."/>
            <person name="Salamov A."/>
            <person name="Schmidt O."/>
            <person name="Schmutz J."/>
            <person name="Skrede I."/>
            <person name="Stenlid J."/>
            <person name="Wiebenga A."/>
            <person name="Xie X."/>
            <person name="Kues U."/>
            <person name="Hibbett D.S."/>
            <person name="Hoffmeister D."/>
            <person name="Hogberg N."/>
            <person name="Martin F."/>
            <person name="Grigoriev I.V."/>
            <person name="Watkinson S.C."/>
        </authorList>
    </citation>
    <scope>NUCLEOTIDE SEQUENCE</scope>
    <source>
        <strain evidence="1">S7.9</strain>
    </source>
</reference>
<dbReference type="OrthoDB" id="2928561at2759"/>
<dbReference type="Proteomes" id="UP000008064">
    <property type="component" value="Unassembled WGS sequence"/>
</dbReference>
<dbReference type="HOGENOM" id="CLU_1636422_0_0_1"/>
<name>F8P9G8_SERL9</name>
<accession>F8P9G8</accession>
<proteinExistence type="predicted"/>
<organism>
    <name type="scientific">Serpula lacrymans var. lacrymans (strain S7.9)</name>
    <name type="common">Dry rot fungus</name>
    <dbReference type="NCBI Taxonomy" id="578457"/>
    <lineage>
        <taxon>Eukaryota</taxon>
        <taxon>Fungi</taxon>
        <taxon>Dikarya</taxon>
        <taxon>Basidiomycota</taxon>
        <taxon>Agaricomycotina</taxon>
        <taxon>Agaricomycetes</taxon>
        <taxon>Agaricomycetidae</taxon>
        <taxon>Boletales</taxon>
        <taxon>Coniophorineae</taxon>
        <taxon>Serpulaceae</taxon>
        <taxon>Serpula</taxon>
    </lineage>
</organism>
<sequence length="162" mass="18213">MPFTQAGSHVEAHIANYQDIGRDQHNTNITNIQSGASDKAILVRLDPVDYNRHYVQPFMDGICQDIFNRIDEWLVDPSAKNILWIKGLLGGFFSFHRGDASLSNPAALWCTVAHELALFDTRIASTIIETLKSGQLNLQRPNIKDHFNSFIVKSLNANYGKD</sequence>
<dbReference type="EMBL" id="GL945441">
    <property type="protein sequence ID" value="EGO20297.1"/>
    <property type="molecule type" value="Genomic_DNA"/>
</dbReference>
<gene>
    <name evidence="1" type="ORF">SERLADRAFT_442435</name>
</gene>
<dbReference type="KEGG" id="sla:SERLADRAFT_442435"/>
<protein>
    <submittedName>
        <fullName evidence="1">Uncharacterized protein</fullName>
    </submittedName>
</protein>
<evidence type="ECO:0000313" key="1">
    <source>
        <dbReference type="EMBL" id="EGO20297.1"/>
    </source>
</evidence>